<evidence type="ECO:0000256" key="1">
    <source>
        <dbReference type="PIRSR" id="PIRSR637460-1"/>
    </source>
</evidence>
<feature type="disulfide bond" evidence="2">
    <location>
        <begin position="203"/>
        <end position="252"/>
    </location>
</feature>
<dbReference type="InterPro" id="IPR037460">
    <property type="entry name" value="SEST-like"/>
</dbReference>
<dbReference type="CDD" id="cd01823">
    <property type="entry name" value="SEST_like"/>
    <property type="match status" value="1"/>
</dbReference>
<evidence type="ECO:0000256" key="2">
    <source>
        <dbReference type="PIRSR" id="PIRSR637460-2"/>
    </source>
</evidence>
<protein>
    <submittedName>
        <fullName evidence="4">Lipase 2</fullName>
        <ecNumber evidence="4">3.1.1.3</ecNumber>
    </submittedName>
</protein>
<sequence length="290" mass="30335">MLAAVAALAVGCSADDGRSETDDTVTSSAAESSAREPGRVRLVNLGDSFASGTGVRPLVEDSPIFCLRSSRNFAHIVAAEDDYDLVDVSCAGADTGDLTEAQYEGVPPQLDALDGDADVVTVMIGGNNEGTYGRAIDLCGQAAEADPLGAPCTERHGRDLIDPVDRDIYPAVREALRQVRSKAPSAEVLLIGYPWLVPEDGGCYPEMKVAAGDLALLRRLQVAVNDAGRRAADEEGVRFVDMLPPSAGHDACAGPQRWIEPMTASGPGRLHPNAAGQEAIAEQVRKALAG</sequence>
<dbReference type="AlphaFoldDB" id="A0ABD7V6R5"/>
<dbReference type="Proteomes" id="UP000360750">
    <property type="component" value="Unassembled WGS sequence"/>
</dbReference>
<evidence type="ECO:0000313" key="5">
    <source>
        <dbReference type="Proteomes" id="UP000360750"/>
    </source>
</evidence>
<dbReference type="PANTHER" id="PTHR37981:SF1">
    <property type="entry name" value="SGNH HYDROLASE-TYPE ESTERASE DOMAIN-CONTAINING PROTEIN"/>
    <property type="match status" value="1"/>
</dbReference>
<dbReference type="GO" id="GO:0004806">
    <property type="term" value="F:triacylglycerol lipase activity"/>
    <property type="evidence" value="ECO:0007669"/>
    <property type="project" value="UniProtKB-EC"/>
</dbReference>
<feature type="disulfide bond" evidence="2">
    <location>
        <begin position="139"/>
        <end position="152"/>
    </location>
</feature>
<accession>A0ABD7V6R5</accession>
<dbReference type="RefSeq" id="WP_131734947.1">
    <property type="nucleotide sequence ID" value="NZ_CAACYD010000007.1"/>
</dbReference>
<gene>
    <name evidence="4" type="ORF">NCTC8139_03372</name>
</gene>
<keyword evidence="4" id="KW-0378">Hydrolase</keyword>
<keyword evidence="2" id="KW-1015">Disulfide bond</keyword>
<proteinExistence type="predicted"/>
<dbReference type="EMBL" id="CAACYD010000007">
    <property type="protein sequence ID" value="VFA89804.1"/>
    <property type="molecule type" value="Genomic_DNA"/>
</dbReference>
<reference evidence="4 5" key="1">
    <citation type="submission" date="2019-02" db="EMBL/GenBank/DDBJ databases">
        <authorList>
            <consortium name="Pathogen Informatics"/>
        </authorList>
    </citation>
    <scope>NUCLEOTIDE SEQUENCE [LARGE SCALE GENOMIC DNA]</scope>
    <source>
        <strain evidence="4 5">3012STDY6756503</strain>
    </source>
</reference>
<feature type="active site" description="Nucleophile" evidence="1">
    <location>
        <position position="48"/>
    </location>
</feature>
<name>A0ABD7V6R5_9ACTN</name>
<feature type="disulfide bond" evidence="2">
    <location>
        <begin position="66"/>
        <end position="90"/>
    </location>
</feature>
<feature type="domain" description="SGNH hydrolase-type esterase" evidence="3">
    <location>
        <begin position="45"/>
        <end position="279"/>
    </location>
</feature>
<dbReference type="SUPFAM" id="SSF52266">
    <property type="entry name" value="SGNH hydrolase"/>
    <property type="match status" value="1"/>
</dbReference>
<evidence type="ECO:0000259" key="3">
    <source>
        <dbReference type="Pfam" id="PF13472"/>
    </source>
</evidence>
<dbReference type="Gene3D" id="3.40.50.1110">
    <property type="entry name" value="SGNH hydrolase"/>
    <property type="match status" value="1"/>
</dbReference>
<dbReference type="EC" id="3.1.1.3" evidence="4"/>
<organism evidence="4 5">
    <name type="scientific">Gordonia paraffinivorans</name>
    <dbReference type="NCBI Taxonomy" id="175628"/>
    <lineage>
        <taxon>Bacteria</taxon>
        <taxon>Bacillati</taxon>
        <taxon>Actinomycetota</taxon>
        <taxon>Actinomycetes</taxon>
        <taxon>Mycobacteriales</taxon>
        <taxon>Gordoniaceae</taxon>
        <taxon>Gordonia</taxon>
    </lineage>
</organism>
<comment type="caution">
    <text evidence="4">The sequence shown here is derived from an EMBL/GenBank/DDBJ whole genome shotgun (WGS) entry which is preliminary data.</text>
</comment>
<dbReference type="InterPro" id="IPR013830">
    <property type="entry name" value="SGNH_hydro"/>
</dbReference>
<feature type="active site" evidence="1">
    <location>
        <position position="271"/>
    </location>
</feature>
<evidence type="ECO:0000313" key="4">
    <source>
        <dbReference type="EMBL" id="VFA89804.1"/>
    </source>
</evidence>
<dbReference type="PANTHER" id="PTHR37981">
    <property type="entry name" value="LIPASE 2"/>
    <property type="match status" value="1"/>
</dbReference>
<dbReference type="InterPro" id="IPR036514">
    <property type="entry name" value="SGNH_hydro_sf"/>
</dbReference>
<dbReference type="GeneID" id="60751350"/>
<dbReference type="Pfam" id="PF13472">
    <property type="entry name" value="Lipase_GDSL_2"/>
    <property type="match status" value="1"/>
</dbReference>